<dbReference type="Proteomes" id="UP001652623">
    <property type="component" value="Chromosome 4"/>
</dbReference>
<dbReference type="RefSeq" id="XP_060672098.1">
    <property type="nucleotide sequence ID" value="XM_060816115.1"/>
</dbReference>
<evidence type="ECO:0000256" key="4">
    <source>
        <dbReference type="ARBA" id="ARBA00022964"/>
    </source>
</evidence>
<keyword evidence="6" id="KW-0408">Iron</keyword>
<evidence type="ECO:0000256" key="2">
    <source>
        <dbReference type="ARBA" id="ARBA00006787"/>
    </source>
</evidence>
<proteinExistence type="inferred from homology"/>
<keyword evidence="9" id="KW-1185">Reference proteome</keyword>
<sequence>MAAVGVEEKKHENGGGIVVVNPKPNKGVTSKVVDWVEKLIVKFMYDPSQPLHYLSGNFAPVPNETPPTKDLPVIGYLPDCLNGEFVRVGPNPKFSPVAGYHCMVHGLRIKNGKATYVSRYVRTSRIKQEEYFGGAKFMKIGDLKGFFGLLMVNMQMLRAKLKVLDVSYGTGTGKLLFTFKISVKCKIISIINLG</sequence>
<dbReference type="PANTHER" id="PTHR10543:SF89">
    <property type="entry name" value="CAROTENOID 9,10(9',10')-CLEAVAGE DIOXYGENASE 1"/>
    <property type="match status" value="1"/>
</dbReference>
<evidence type="ECO:0000256" key="8">
    <source>
        <dbReference type="ARBA" id="ARBA00048709"/>
    </source>
</evidence>
<evidence type="ECO:0000313" key="9">
    <source>
        <dbReference type="Proteomes" id="UP001652623"/>
    </source>
</evidence>
<comment type="catalytic activity">
    <reaction evidence="8">
        <text>all-trans-zeaxanthin + 2 O2 = 4,9-dimethyldodeca-2,4,6,8,10-pentaenedial + 2 (3R)-hydroxy-beta-ionone</text>
        <dbReference type="Rhea" id="RHEA:26393"/>
        <dbReference type="ChEBI" id="CHEBI:15379"/>
        <dbReference type="ChEBI" id="CHEBI:27547"/>
        <dbReference type="ChEBI" id="CHEBI:53171"/>
        <dbReference type="ChEBI" id="CHEBI:53173"/>
        <dbReference type="EC" id="1.14.99.n4"/>
    </reaction>
</comment>
<reference evidence="10" key="1">
    <citation type="submission" date="2025-08" db="UniProtKB">
        <authorList>
            <consortium name="RefSeq"/>
        </authorList>
    </citation>
    <scope>IDENTIFICATION</scope>
    <source>
        <tissue evidence="10">Seedling</tissue>
    </source>
</reference>
<accession>A0ABM4A5T6</accession>
<evidence type="ECO:0000256" key="5">
    <source>
        <dbReference type="ARBA" id="ARBA00023002"/>
    </source>
</evidence>
<dbReference type="EC" id="1.14.99.n4" evidence="7"/>
<comment type="cofactor">
    <cofactor evidence="1">
        <name>Fe(2+)</name>
        <dbReference type="ChEBI" id="CHEBI:29033"/>
    </cofactor>
</comment>
<evidence type="ECO:0000313" key="10">
    <source>
        <dbReference type="RefSeq" id="XP_060672098.1"/>
    </source>
</evidence>
<evidence type="ECO:0000256" key="1">
    <source>
        <dbReference type="ARBA" id="ARBA00001954"/>
    </source>
</evidence>
<evidence type="ECO:0000256" key="3">
    <source>
        <dbReference type="ARBA" id="ARBA00022723"/>
    </source>
</evidence>
<keyword evidence="4 10" id="KW-0223">Dioxygenase</keyword>
<dbReference type="Pfam" id="PF03055">
    <property type="entry name" value="RPE65"/>
    <property type="match status" value="1"/>
</dbReference>
<dbReference type="InterPro" id="IPR004294">
    <property type="entry name" value="Carotenoid_Oase"/>
</dbReference>
<keyword evidence="5" id="KW-0560">Oxidoreductase</keyword>
<comment type="similarity">
    <text evidence="2">Belongs to the carotenoid oxygenase family.</text>
</comment>
<dbReference type="GO" id="GO:0051213">
    <property type="term" value="F:dioxygenase activity"/>
    <property type="evidence" value="ECO:0007669"/>
    <property type="project" value="UniProtKB-KW"/>
</dbReference>
<protein>
    <recommendedName>
        <fullName evidence="7">carotenoid 9,10-dioxygenase</fullName>
        <ecNumber evidence="7">1.14.99.n4</ecNumber>
    </recommendedName>
</protein>
<name>A0ABM4A5T6_ZIZJJ</name>
<organism evidence="9 10">
    <name type="scientific">Ziziphus jujuba</name>
    <name type="common">Chinese jujube</name>
    <name type="synonym">Ziziphus sativa</name>
    <dbReference type="NCBI Taxonomy" id="326968"/>
    <lineage>
        <taxon>Eukaryota</taxon>
        <taxon>Viridiplantae</taxon>
        <taxon>Streptophyta</taxon>
        <taxon>Embryophyta</taxon>
        <taxon>Tracheophyta</taxon>
        <taxon>Spermatophyta</taxon>
        <taxon>Magnoliopsida</taxon>
        <taxon>eudicotyledons</taxon>
        <taxon>Gunneridae</taxon>
        <taxon>Pentapetalae</taxon>
        <taxon>rosids</taxon>
        <taxon>fabids</taxon>
        <taxon>Rosales</taxon>
        <taxon>Rhamnaceae</taxon>
        <taxon>Paliureae</taxon>
        <taxon>Ziziphus</taxon>
    </lineage>
</organism>
<evidence type="ECO:0000256" key="7">
    <source>
        <dbReference type="ARBA" id="ARBA00039084"/>
    </source>
</evidence>
<dbReference type="GeneID" id="107417548"/>
<gene>
    <name evidence="10" type="primary">LOC107417548</name>
</gene>
<keyword evidence="3" id="KW-0479">Metal-binding</keyword>
<evidence type="ECO:0000256" key="6">
    <source>
        <dbReference type="ARBA" id="ARBA00023004"/>
    </source>
</evidence>
<dbReference type="PANTHER" id="PTHR10543">
    <property type="entry name" value="BETA-CAROTENE DIOXYGENASE"/>
    <property type="match status" value="1"/>
</dbReference>